<dbReference type="EMBL" id="NRRY01000031">
    <property type="protein sequence ID" value="MBK1620071.1"/>
    <property type="molecule type" value="Genomic_DNA"/>
</dbReference>
<dbReference type="PIRSF" id="PIRSF000709">
    <property type="entry name" value="6PFK_2-Ptase"/>
    <property type="match status" value="1"/>
</dbReference>
<dbReference type="SMART" id="SM00855">
    <property type="entry name" value="PGAM"/>
    <property type="match status" value="1"/>
</dbReference>
<sequence length="196" mass="21349">MSRLVDLIRHGEVAGGACFRGRRDDPLSAMGWSQLEAATADQTAGGLSRWDRILCSPASRCAAFADWLGERLGLQVEQVEALRERDFGAWEGLRADQIPLDDLARFWADPSGYDPPSSEPFAVFRQRVIDAWCRLLAGSGDHLLLITHGGVIRVILGELLGIPAERLILLEVPTACRSRVRLPAEGGLPSLIAHGC</sequence>
<name>A0A9X1B5P2_9GAMM</name>
<dbReference type="InterPro" id="IPR050275">
    <property type="entry name" value="PGM_Phosphatase"/>
</dbReference>
<dbReference type="PANTHER" id="PTHR48100">
    <property type="entry name" value="BROAD-SPECIFICITY PHOSPHATASE YOR283W-RELATED"/>
    <property type="match status" value="1"/>
</dbReference>
<dbReference type="Gene3D" id="3.40.50.1240">
    <property type="entry name" value="Phosphoglycerate mutase-like"/>
    <property type="match status" value="1"/>
</dbReference>
<comment type="caution">
    <text evidence="1">The sequence shown here is derived from an EMBL/GenBank/DDBJ whole genome shotgun (WGS) entry which is preliminary data.</text>
</comment>
<organism evidence="1 2">
    <name type="scientific">Lamprobacter modestohalophilus</name>
    <dbReference type="NCBI Taxonomy" id="1064514"/>
    <lineage>
        <taxon>Bacteria</taxon>
        <taxon>Pseudomonadati</taxon>
        <taxon>Pseudomonadota</taxon>
        <taxon>Gammaproteobacteria</taxon>
        <taxon>Chromatiales</taxon>
        <taxon>Chromatiaceae</taxon>
        <taxon>Lamprobacter</taxon>
    </lineage>
</organism>
<dbReference type="SUPFAM" id="SSF53254">
    <property type="entry name" value="Phosphoglycerate mutase-like"/>
    <property type="match status" value="1"/>
</dbReference>
<dbReference type="Pfam" id="PF00300">
    <property type="entry name" value="His_Phos_1"/>
    <property type="match status" value="1"/>
</dbReference>
<accession>A0A9X1B5P2</accession>
<dbReference type="RefSeq" id="WP_200246523.1">
    <property type="nucleotide sequence ID" value="NZ_NRRY01000031.1"/>
</dbReference>
<evidence type="ECO:0000313" key="1">
    <source>
        <dbReference type="EMBL" id="MBK1620071.1"/>
    </source>
</evidence>
<dbReference type="InterPro" id="IPR013078">
    <property type="entry name" value="His_Pase_superF_clade-1"/>
</dbReference>
<dbReference type="GO" id="GO:0005737">
    <property type="term" value="C:cytoplasm"/>
    <property type="evidence" value="ECO:0007669"/>
    <property type="project" value="TreeGrafter"/>
</dbReference>
<dbReference type="AlphaFoldDB" id="A0A9X1B5P2"/>
<gene>
    <name evidence="1" type="ORF">CKO42_16810</name>
</gene>
<dbReference type="Proteomes" id="UP001138768">
    <property type="component" value="Unassembled WGS sequence"/>
</dbReference>
<keyword evidence="2" id="KW-1185">Reference proteome</keyword>
<dbReference type="InterPro" id="IPR029033">
    <property type="entry name" value="His_PPase_superfam"/>
</dbReference>
<protein>
    <submittedName>
        <fullName evidence="1">Histidine phosphatase family protein</fullName>
    </submittedName>
</protein>
<dbReference type="GO" id="GO:0016791">
    <property type="term" value="F:phosphatase activity"/>
    <property type="evidence" value="ECO:0007669"/>
    <property type="project" value="TreeGrafter"/>
</dbReference>
<evidence type="ECO:0000313" key="2">
    <source>
        <dbReference type="Proteomes" id="UP001138768"/>
    </source>
</evidence>
<proteinExistence type="predicted"/>
<reference evidence="1 2" key="1">
    <citation type="journal article" date="2020" name="Microorganisms">
        <title>Osmotic Adaptation and Compatible Solute Biosynthesis of Phototrophic Bacteria as Revealed from Genome Analyses.</title>
        <authorList>
            <person name="Imhoff J.F."/>
            <person name="Rahn T."/>
            <person name="Kunzel S."/>
            <person name="Keller A."/>
            <person name="Neulinger S.C."/>
        </authorList>
    </citation>
    <scope>NUCLEOTIDE SEQUENCE [LARGE SCALE GENOMIC DNA]</scope>
    <source>
        <strain evidence="1 2">DSM 25653</strain>
    </source>
</reference>
<dbReference type="PANTHER" id="PTHR48100:SF1">
    <property type="entry name" value="HISTIDINE PHOSPHATASE FAMILY PROTEIN-RELATED"/>
    <property type="match status" value="1"/>
</dbReference>
<dbReference type="CDD" id="cd07067">
    <property type="entry name" value="HP_PGM_like"/>
    <property type="match status" value="1"/>
</dbReference>